<protein>
    <recommendedName>
        <fullName evidence="5">RRM domain-containing protein</fullName>
    </recommendedName>
</protein>
<dbReference type="FunFam" id="3.30.70.330:FF:000097">
    <property type="entry name" value="U2 snRNP auxiliary factor large subunit"/>
    <property type="match status" value="1"/>
</dbReference>
<keyword evidence="1" id="KW-0507">mRNA processing</keyword>
<sequence length="111" mass="12588">MGDGMVRPSRILVLLNMVKKEELLDDTEYEDIMADIRGESELHGKVLSISIPRPNKNDPDAIVPGLEKVYIEFASELDAIQARSKLEGRNFGDQTVGCEFLDEEKYKAREF</sequence>
<keyword evidence="2" id="KW-0694">RNA-binding</keyword>
<evidence type="ECO:0000256" key="1">
    <source>
        <dbReference type="ARBA" id="ARBA00022664"/>
    </source>
</evidence>
<evidence type="ECO:0000313" key="4">
    <source>
        <dbReference type="EMBL" id="CAE0439281.1"/>
    </source>
</evidence>
<dbReference type="PANTHER" id="PTHR23139">
    <property type="entry name" value="RNA-BINDING PROTEIN"/>
    <property type="match status" value="1"/>
</dbReference>
<reference evidence="4" key="1">
    <citation type="submission" date="2021-01" db="EMBL/GenBank/DDBJ databases">
        <authorList>
            <person name="Corre E."/>
            <person name="Pelletier E."/>
            <person name="Niang G."/>
            <person name="Scheremetjew M."/>
            <person name="Finn R."/>
            <person name="Kale V."/>
            <person name="Holt S."/>
            <person name="Cochrane G."/>
            <person name="Meng A."/>
            <person name="Brown T."/>
            <person name="Cohen L."/>
        </authorList>
    </citation>
    <scope>NUCLEOTIDE SEQUENCE</scope>
    <source>
        <strain evidence="4">GSBS06</strain>
    </source>
</reference>
<evidence type="ECO:0000256" key="2">
    <source>
        <dbReference type="ARBA" id="ARBA00022884"/>
    </source>
</evidence>
<organism evidence="4">
    <name type="scientific">Aplanochytrium stocchinoi</name>
    <dbReference type="NCBI Taxonomy" id="215587"/>
    <lineage>
        <taxon>Eukaryota</taxon>
        <taxon>Sar</taxon>
        <taxon>Stramenopiles</taxon>
        <taxon>Bigyra</taxon>
        <taxon>Labyrinthulomycetes</taxon>
        <taxon>Thraustochytrida</taxon>
        <taxon>Thraustochytriidae</taxon>
        <taxon>Aplanochytrium</taxon>
    </lineage>
</organism>
<proteinExistence type="predicted"/>
<dbReference type="GO" id="GO:0006397">
    <property type="term" value="P:mRNA processing"/>
    <property type="evidence" value="ECO:0007669"/>
    <property type="project" value="UniProtKB-KW"/>
</dbReference>
<dbReference type="GO" id="GO:0003723">
    <property type="term" value="F:RNA binding"/>
    <property type="evidence" value="ECO:0007669"/>
    <property type="project" value="UniProtKB-KW"/>
</dbReference>
<dbReference type="AlphaFoldDB" id="A0A7S3PEB0"/>
<gene>
    <name evidence="4" type="ORF">ASTO00021_LOCUS9496</name>
</gene>
<dbReference type="InterPro" id="IPR012677">
    <property type="entry name" value="Nucleotide-bd_a/b_plait_sf"/>
</dbReference>
<keyword evidence="3" id="KW-0508">mRNA splicing</keyword>
<evidence type="ECO:0000256" key="3">
    <source>
        <dbReference type="ARBA" id="ARBA00023187"/>
    </source>
</evidence>
<dbReference type="GO" id="GO:0008380">
    <property type="term" value="P:RNA splicing"/>
    <property type="evidence" value="ECO:0007669"/>
    <property type="project" value="UniProtKB-KW"/>
</dbReference>
<dbReference type="InterPro" id="IPR035979">
    <property type="entry name" value="RBD_domain_sf"/>
</dbReference>
<name>A0A7S3PEB0_9STRA</name>
<dbReference type="Gene3D" id="3.30.70.330">
    <property type="match status" value="1"/>
</dbReference>
<evidence type="ECO:0008006" key="5">
    <source>
        <dbReference type="Google" id="ProtNLM"/>
    </source>
</evidence>
<dbReference type="CDD" id="cd12232">
    <property type="entry name" value="RRM3_U2AF65"/>
    <property type="match status" value="1"/>
</dbReference>
<dbReference type="SUPFAM" id="SSF54928">
    <property type="entry name" value="RNA-binding domain, RBD"/>
    <property type="match status" value="1"/>
</dbReference>
<dbReference type="EMBL" id="HBIN01012608">
    <property type="protein sequence ID" value="CAE0439281.1"/>
    <property type="molecule type" value="Transcribed_RNA"/>
</dbReference>
<accession>A0A7S3PEB0</accession>